<organism evidence="2">
    <name type="scientific">Cacopsylla melanoneura</name>
    <dbReference type="NCBI Taxonomy" id="428564"/>
    <lineage>
        <taxon>Eukaryota</taxon>
        <taxon>Metazoa</taxon>
        <taxon>Ecdysozoa</taxon>
        <taxon>Arthropoda</taxon>
        <taxon>Hexapoda</taxon>
        <taxon>Insecta</taxon>
        <taxon>Pterygota</taxon>
        <taxon>Neoptera</taxon>
        <taxon>Paraneoptera</taxon>
        <taxon>Hemiptera</taxon>
        <taxon>Sternorrhyncha</taxon>
        <taxon>Psylloidea</taxon>
        <taxon>Psyllidae</taxon>
        <taxon>Psyllinae</taxon>
        <taxon>Cacopsylla</taxon>
    </lineage>
</organism>
<protein>
    <submittedName>
        <fullName evidence="2">Uncharacterized protein</fullName>
    </submittedName>
</protein>
<keyword evidence="1" id="KW-0472">Membrane</keyword>
<keyword evidence="1" id="KW-1133">Transmembrane helix</keyword>
<sequence>MSLKMNGNGKLFNGAKLDPQWAIIWIPLCLVSYISTKNFVLIPQKTLFLLVFLVFRNLSFPKTYCDLFQCSTNPLDPTDGGLVNRRSRFVSRQMHNQIFALELPDS</sequence>
<evidence type="ECO:0000256" key="1">
    <source>
        <dbReference type="SAM" id="Phobius"/>
    </source>
</evidence>
<accession>A0A8D8QU12</accession>
<proteinExistence type="predicted"/>
<reference evidence="2" key="1">
    <citation type="submission" date="2021-05" db="EMBL/GenBank/DDBJ databases">
        <authorList>
            <person name="Alioto T."/>
            <person name="Alioto T."/>
            <person name="Gomez Garrido J."/>
        </authorList>
    </citation>
    <scope>NUCLEOTIDE SEQUENCE</scope>
</reference>
<evidence type="ECO:0000313" key="2">
    <source>
        <dbReference type="EMBL" id="CAG6637289.1"/>
    </source>
</evidence>
<name>A0A8D8QU12_9HEMI</name>
<dbReference type="AlphaFoldDB" id="A0A8D8QU12"/>
<feature type="transmembrane region" description="Helical" evidence="1">
    <location>
        <begin position="20"/>
        <end position="40"/>
    </location>
</feature>
<keyword evidence="1" id="KW-0812">Transmembrane</keyword>
<dbReference type="EMBL" id="HBUF01097587">
    <property type="protein sequence ID" value="CAG6637289.1"/>
    <property type="molecule type" value="Transcribed_RNA"/>
</dbReference>